<name>A0AAW9R6Y9_9GAMM</name>
<dbReference type="Proteomes" id="UP001359886">
    <property type="component" value="Unassembled WGS sequence"/>
</dbReference>
<dbReference type="GO" id="GO:0016491">
    <property type="term" value="F:oxidoreductase activity"/>
    <property type="evidence" value="ECO:0007669"/>
    <property type="project" value="UniProtKB-KW"/>
</dbReference>
<feature type="chain" id="PRO_5043421009" evidence="1">
    <location>
        <begin position="21"/>
        <end position="382"/>
    </location>
</feature>
<protein>
    <submittedName>
        <fullName evidence="3">PQQ-dependent sugar dehydrogenase</fullName>
        <ecNumber evidence="3">1.1.5.-</ecNumber>
    </submittedName>
</protein>
<keyword evidence="3" id="KW-0560">Oxidoreductase</keyword>
<accession>A0AAW9R6Y9</accession>
<evidence type="ECO:0000313" key="3">
    <source>
        <dbReference type="EMBL" id="MEJ8566725.1"/>
    </source>
</evidence>
<keyword evidence="1" id="KW-0732">Signal</keyword>
<gene>
    <name evidence="3" type="ORF">V3330_03705</name>
</gene>
<evidence type="ECO:0000256" key="1">
    <source>
        <dbReference type="SAM" id="SignalP"/>
    </source>
</evidence>
<dbReference type="InterPro" id="IPR011042">
    <property type="entry name" value="6-blade_b-propeller_TolB-like"/>
</dbReference>
<dbReference type="RefSeq" id="WP_354694047.1">
    <property type="nucleotide sequence ID" value="NZ_JAZHOG010000002.1"/>
</dbReference>
<dbReference type="InterPro" id="IPR011041">
    <property type="entry name" value="Quinoprot_gluc/sorb_DH_b-prop"/>
</dbReference>
<dbReference type="PANTHER" id="PTHR19328:SF75">
    <property type="entry name" value="ALDOSE SUGAR DEHYDROGENASE YLII"/>
    <property type="match status" value="1"/>
</dbReference>
<feature type="signal peptide" evidence="1">
    <location>
        <begin position="1"/>
        <end position="20"/>
    </location>
</feature>
<evidence type="ECO:0000313" key="4">
    <source>
        <dbReference type="Proteomes" id="UP001359886"/>
    </source>
</evidence>
<dbReference type="InterPro" id="IPR012938">
    <property type="entry name" value="Glc/Sorbosone_DH"/>
</dbReference>
<dbReference type="AlphaFoldDB" id="A0AAW9R6Y9"/>
<dbReference type="EC" id="1.1.5.-" evidence="3"/>
<dbReference type="Gene3D" id="2.120.10.30">
    <property type="entry name" value="TolB, C-terminal domain"/>
    <property type="match status" value="1"/>
</dbReference>
<proteinExistence type="predicted"/>
<dbReference type="SUPFAM" id="SSF50952">
    <property type="entry name" value="Soluble quinoprotein glucose dehydrogenase"/>
    <property type="match status" value="1"/>
</dbReference>
<reference evidence="3 4" key="1">
    <citation type="submission" date="2024-02" db="EMBL/GenBank/DDBJ databases">
        <title>A novel Wenzhouxiangellaceae bacterium, isolated from coastal sediments.</title>
        <authorList>
            <person name="Du Z.-J."/>
            <person name="Ye Y.-Q."/>
            <person name="Zhang X.-Y."/>
        </authorList>
    </citation>
    <scope>NUCLEOTIDE SEQUENCE [LARGE SCALE GENOMIC DNA]</scope>
    <source>
        <strain evidence="3 4">CH-27</strain>
    </source>
</reference>
<organism evidence="3 4">
    <name type="scientific">Elongatibacter sediminis</name>
    <dbReference type="NCBI Taxonomy" id="3119006"/>
    <lineage>
        <taxon>Bacteria</taxon>
        <taxon>Pseudomonadati</taxon>
        <taxon>Pseudomonadota</taxon>
        <taxon>Gammaproteobacteria</taxon>
        <taxon>Chromatiales</taxon>
        <taxon>Wenzhouxiangellaceae</taxon>
        <taxon>Elongatibacter</taxon>
    </lineage>
</organism>
<dbReference type="Pfam" id="PF07995">
    <property type="entry name" value="GSDH"/>
    <property type="match status" value="1"/>
</dbReference>
<dbReference type="PANTHER" id="PTHR19328">
    <property type="entry name" value="HEDGEHOG-INTERACTING PROTEIN"/>
    <property type="match status" value="1"/>
</dbReference>
<keyword evidence="4" id="KW-1185">Reference proteome</keyword>
<dbReference type="EMBL" id="JAZHOG010000002">
    <property type="protein sequence ID" value="MEJ8566725.1"/>
    <property type="molecule type" value="Genomic_DNA"/>
</dbReference>
<feature type="domain" description="Glucose/Sorbosone dehydrogenase" evidence="2">
    <location>
        <begin position="52"/>
        <end position="374"/>
    </location>
</feature>
<evidence type="ECO:0000259" key="2">
    <source>
        <dbReference type="Pfam" id="PF07995"/>
    </source>
</evidence>
<sequence>MSIRPVLGVLMLLVLGTAQAQPAGEVDRHRLHGAAGAFVADRVLSGLAPVGAIAFLPGGDALVAQRSAGVLSRVDLNEGQRRDLAGMPEMLRFSGSGLLDVALHPEFAETRWVYISYSEGEEYRSTVVLDRFRLDGDRVTELERVFTADAYSENPYHYGGRIGFLDGYLYLTVGDRQHRERAQDRSNHTGSVVRLHDDGRVPVDNPFAGESASGDRVPPRPEIWSYGHRNPQGFVVDAESVTLWVHEHGPRGGDELNTIERGANYGWPEISFGLEYDGGPIGKGITREEGMEQPVWVWVPSIAPSGMILYRGNAFAGWTGNLLIGAMGLTHLNRLVLEDGAVVLEERLARGVLGRIRSVAEGPEGAVYVGTDAGEVWRLLPN</sequence>
<comment type="caution">
    <text evidence="3">The sequence shown here is derived from an EMBL/GenBank/DDBJ whole genome shotgun (WGS) entry which is preliminary data.</text>
</comment>